<dbReference type="RefSeq" id="WP_148593699.1">
    <property type="nucleotide sequence ID" value="NZ_CP042997.1"/>
</dbReference>
<dbReference type="InterPro" id="IPR050659">
    <property type="entry name" value="Peptidase_M24B"/>
</dbReference>
<feature type="region of interest" description="Disordered" evidence="1">
    <location>
        <begin position="34"/>
        <end position="54"/>
    </location>
</feature>
<reference evidence="3 4" key="1">
    <citation type="submission" date="2019-08" db="EMBL/GenBank/DDBJ databases">
        <title>Deep-cultivation of Planctomycetes and their phenomic and genomic characterization uncovers novel biology.</title>
        <authorList>
            <person name="Wiegand S."/>
            <person name="Jogler M."/>
            <person name="Boedeker C."/>
            <person name="Pinto D."/>
            <person name="Vollmers J."/>
            <person name="Rivas-Marin E."/>
            <person name="Kohn T."/>
            <person name="Peeters S.H."/>
            <person name="Heuer A."/>
            <person name="Rast P."/>
            <person name="Oberbeckmann S."/>
            <person name="Bunk B."/>
            <person name="Jeske O."/>
            <person name="Meyerdierks A."/>
            <person name="Storesund J.E."/>
            <person name="Kallscheuer N."/>
            <person name="Luecker S."/>
            <person name="Lage O.M."/>
            <person name="Pohl T."/>
            <person name="Merkel B.J."/>
            <person name="Hornburger P."/>
            <person name="Mueller R.-W."/>
            <person name="Bruemmer F."/>
            <person name="Labrenz M."/>
            <person name="Spormann A.M."/>
            <person name="Op den Camp H."/>
            <person name="Overmann J."/>
            <person name="Amann R."/>
            <person name="Jetten M.S.M."/>
            <person name="Mascher T."/>
            <person name="Medema M.H."/>
            <person name="Devos D.P."/>
            <person name="Kaster A.-K."/>
            <person name="Ovreas L."/>
            <person name="Rohde M."/>
            <person name="Galperin M.Y."/>
            <person name="Jogler C."/>
        </authorList>
    </citation>
    <scope>NUCLEOTIDE SEQUENCE [LARGE SCALE GENOMIC DNA]</scope>
    <source>
        <strain evidence="3 4">OJF2</strain>
    </source>
</reference>
<evidence type="ECO:0000256" key="1">
    <source>
        <dbReference type="SAM" id="MobiDB-lite"/>
    </source>
</evidence>
<dbReference type="PANTHER" id="PTHR46112">
    <property type="entry name" value="AMINOPEPTIDASE"/>
    <property type="match status" value="1"/>
</dbReference>
<feature type="domain" description="Peptidase M24" evidence="2">
    <location>
        <begin position="197"/>
        <end position="391"/>
    </location>
</feature>
<dbReference type="Proteomes" id="UP000324233">
    <property type="component" value="Chromosome"/>
</dbReference>
<dbReference type="KEGG" id="agv:OJF2_21890"/>
<evidence type="ECO:0000313" key="4">
    <source>
        <dbReference type="Proteomes" id="UP000324233"/>
    </source>
</evidence>
<accession>A0A5B9VZD2</accession>
<organism evidence="3 4">
    <name type="scientific">Aquisphaera giovannonii</name>
    <dbReference type="NCBI Taxonomy" id="406548"/>
    <lineage>
        <taxon>Bacteria</taxon>
        <taxon>Pseudomonadati</taxon>
        <taxon>Planctomycetota</taxon>
        <taxon>Planctomycetia</taxon>
        <taxon>Isosphaerales</taxon>
        <taxon>Isosphaeraceae</taxon>
        <taxon>Aquisphaera</taxon>
    </lineage>
</organism>
<sequence length="423" mass="47010">MATGAHTGGAISVIPENLDFSGEFDPVLVTAADRPDLDTLPPTPDPAADHQDPELARRRQDVELKHDRIRAYLDATEQDAVVLGRAGSVAWFSSGGDLGQDLGSDVSSVLFFINRTSRAVISDNVQSSRVFEEELAGLGFQLKERPWYNDPFRTVAELSHNKRVACDLGGSAGLPWRKDGDPLKNLRRQLTSLERQRLRELGRTLTLAVEATCRNFDRGEREADVAGHLAHRLHREGVTPVALRVASDDRLERYREATSKDAAIQRRATISVTGRRFGLCASVTRTVSFGPLDPEYARHHNLATMVNATYIFFSRPGLSVADVFRRGKRIYEKFNAPHEWTLDYQGVALGYSPRDLVLTPDCDLILEPNMALCWSPSVRSARCEDTVVVDERGYEVVTAAQNWPQLEVSVKGHAIMRPGVLVR</sequence>
<evidence type="ECO:0000313" key="3">
    <source>
        <dbReference type="EMBL" id="QEH33683.1"/>
    </source>
</evidence>
<gene>
    <name evidence="3" type="ORF">OJF2_21890</name>
</gene>
<dbReference type="PANTHER" id="PTHR46112:SF2">
    <property type="entry name" value="XAA-PRO AMINOPEPTIDASE P-RELATED"/>
    <property type="match status" value="1"/>
</dbReference>
<dbReference type="Gene3D" id="3.90.230.10">
    <property type="entry name" value="Creatinase/methionine aminopeptidase superfamily"/>
    <property type="match status" value="1"/>
</dbReference>
<name>A0A5B9VZD2_9BACT</name>
<keyword evidence="4" id="KW-1185">Reference proteome</keyword>
<dbReference type="EMBL" id="CP042997">
    <property type="protein sequence ID" value="QEH33683.1"/>
    <property type="molecule type" value="Genomic_DNA"/>
</dbReference>
<dbReference type="SUPFAM" id="SSF55920">
    <property type="entry name" value="Creatinase/aminopeptidase"/>
    <property type="match status" value="1"/>
</dbReference>
<dbReference type="InterPro" id="IPR036005">
    <property type="entry name" value="Creatinase/aminopeptidase-like"/>
</dbReference>
<proteinExistence type="predicted"/>
<dbReference type="AlphaFoldDB" id="A0A5B9VZD2"/>
<dbReference type="OrthoDB" id="4850044at2"/>
<protein>
    <submittedName>
        <fullName evidence="3">Metallopeptidase family M24</fullName>
    </submittedName>
</protein>
<dbReference type="CDD" id="cd01066">
    <property type="entry name" value="APP_MetAP"/>
    <property type="match status" value="1"/>
</dbReference>
<evidence type="ECO:0000259" key="2">
    <source>
        <dbReference type="Pfam" id="PF00557"/>
    </source>
</evidence>
<dbReference type="Pfam" id="PF00557">
    <property type="entry name" value="Peptidase_M24"/>
    <property type="match status" value="1"/>
</dbReference>
<dbReference type="InterPro" id="IPR000994">
    <property type="entry name" value="Pept_M24"/>
</dbReference>